<dbReference type="EMBL" id="VNIQ01000011">
    <property type="protein sequence ID" value="TYQ00840.1"/>
    <property type="molecule type" value="Genomic_DNA"/>
</dbReference>
<gene>
    <name evidence="1" type="ORF">FNL38_11154</name>
</gene>
<comment type="caution">
    <text evidence="1">The sequence shown here is derived from an EMBL/GenBank/DDBJ whole genome shotgun (WGS) entry which is preliminary data.</text>
</comment>
<evidence type="ECO:0000313" key="1">
    <source>
        <dbReference type="EMBL" id="TYQ00840.1"/>
    </source>
</evidence>
<name>A0A652YI81_NOCGL</name>
<organism evidence="1">
    <name type="scientific">Nocardia globerula</name>
    <dbReference type="NCBI Taxonomy" id="1818"/>
    <lineage>
        <taxon>Bacteria</taxon>
        <taxon>Bacillati</taxon>
        <taxon>Actinomycetota</taxon>
        <taxon>Actinomycetes</taxon>
        <taxon>Mycobacteriales</taxon>
        <taxon>Nocardiaceae</taxon>
        <taxon>Nocardia</taxon>
    </lineage>
</organism>
<protein>
    <submittedName>
        <fullName evidence="1">Uncharacterized protein</fullName>
    </submittedName>
</protein>
<accession>A0A652YI81</accession>
<proteinExistence type="predicted"/>
<reference evidence="1" key="1">
    <citation type="submission" date="2019-07" db="EMBL/GenBank/DDBJ databases">
        <title>Genomic Encyclopedia of Type Strains, Phase IV (KMG-IV): sequencing the most valuable type-strain genomes for metagenomic binning, comparative biology and taxonomic classification.</title>
        <authorList>
            <person name="Goeker M."/>
        </authorList>
    </citation>
    <scope>NUCLEOTIDE SEQUENCE</scope>
    <source>
        <strain evidence="1">DSM 44596</strain>
    </source>
</reference>
<sequence length="120" mass="13602">MTVQEQVRSAAVLPLHYRMSESHRDALIESAREFYERTDPHAETDSLASNVTFDDGDLIWHVGGGRDILFTVVEVYGSHVVRAMENRSQGWVMVSDQLVVPEDRSHVAHAIWQLILSLTD</sequence>
<dbReference type="AlphaFoldDB" id="A0A652YI81"/>